<dbReference type="EMBL" id="FOTS01000005">
    <property type="protein sequence ID" value="SFL46701.1"/>
    <property type="molecule type" value="Genomic_DNA"/>
</dbReference>
<dbReference type="Gene3D" id="3.20.20.150">
    <property type="entry name" value="Divalent-metal-dependent TIM barrel enzymes"/>
    <property type="match status" value="1"/>
</dbReference>
<evidence type="ECO:0000256" key="1">
    <source>
        <dbReference type="ARBA" id="ARBA00023235"/>
    </source>
</evidence>
<dbReference type="NCBIfam" id="NF009688">
    <property type="entry name" value="PRK13209.1"/>
    <property type="match status" value="1"/>
</dbReference>
<proteinExistence type="predicted"/>
<dbReference type="GO" id="GO:0019852">
    <property type="term" value="P:L-ascorbic acid metabolic process"/>
    <property type="evidence" value="ECO:0007669"/>
    <property type="project" value="TreeGrafter"/>
</dbReference>
<dbReference type="PANTHER" id="PTHR43489:SF8">
    <property type="entry name" value="L-RIBULOSE-5-PHOSPHATE 3-EPIMERASE ULAE"/>
    <property type="match status" value="1"/>
</dbReference>
<dbReference type="RefSeq" id="WP_090933189.1">
    <property type="nucleotide sequence ID" value="NZ_FOTS01000005.1"/>
</dbReference>
<dbReference type="GO" id="GO:0016861">
    <property type="term" value="F:intramolecular oxidoreductase activity, interconverting aldoses and ketoses"/>
    <property type="evidence" value="ECO:0007669"/>
    <property type="project" value="InterPro"/>
</dbReference>
<keyword evidence="5" id="KW-1185">Reference proteome</keyword>
<dbReference type="GO" id="GO:0034015">
    <property type="term" value="F:L-ribulose-5-phosphate 3-epimerase activity"/>
    <property type="evidence" value="ECO:0007669"/>
    <property type="project" value="TreeGrafter"/>
</dbReference>
<gene>
    <name evidence="4" type="ORF">SAMN04490355_1005115</name>
</gene>
<dbReference type="STRING" id="1123291.SAMN04490355_1005115"/>
<feature type="domain" description="Xylose isomerase-like TIM barrel" evidence="3">
    <location>
        <begin position="27"/>
        <end position="273"/>
    </location>
</feature>
<dbReference type="OrthoDB" id="3185623at2"/>
<dbReference type="AlphaFoldDB" id="A0A1I4HYJ4"/>
<dbReference type="PANTHER" id="PTHR43489">
    <property type="entry name" value="ISOMERASE"/>
    <property type="match status" value="1"/>
</dbReference>
<dbReference type="NCBIfam" id="TIGR00542">
    <property type="entry name" value="hxl6Piso_put"/>
    <property type="match status" value="1"/>
</dbReference>
<name>A0A1I4HYJ4_9FIRM</name>
<dbReference type="InterPro" id="IPR013022">
    <property type="entry name" value="Xyl_isomerase-like_TIM-brl"/>
</dbReference>
<evidence type="ECO:0000256" key="2">
    <source>
        <dbReference type="NCBIfam" id="TIGR00542"/>
    </source>
</evidence>
<accession>A0A1I4HYJ4</accession>
<dbReference type="InterPro" id="IPR036237">
    <property type="entry name" value="Xyl_isomerase-like_sf"/>
</dbReference>
<evidence type="ECO:0000313" key="5">
    <source>
        <dbReference type="Proteomes" id="UP000199520"/>
    </source>
</evidence>
<evidence type="ECO:0000259" key="3">
    <source>
        <dbReference type="Pfam" id="PF01261"/>
    </source>
</evidence>
<dbReference type="Pfam" id="PF01261">
    <property type="entry name" value="AP_endonuc_2"/>
    <property type="match status" value="1"/>
</dbReference>
<dbReference type="NCBIfam" id="NF009689">
    <property type="entry name" value="PRK13210.1"/>
    <property type="match status" value="1"/>
</dbReference>
<dbReference type="InterPro" id="IPR050417">
    <property type="entry name" value="Sugar_Epim/Isomerase"/>
</dbReference>
<keyword evidence="1" id="KW-0413">Isomerase</keyword>
<dbReference type="SUPFAM" id="SSF51658">
    <property type="entry name" value="Xylose isomerase-like"/>
    <property type="match status" value="1"/>
</dbReference>
<dbReference type="Proteomes" id="UP000199520">
    <property type="component" value="Unassembled WGS sequence"/>
</dbReference>
<organism evidence="4 5">
    <name type="scientific">Pelosinus propionicus DSM 13327</name>
    <dbReference type="NCBI Taxonomy" id="1123291"/>
    <lineage>
        <taxon>Bacteria</taxon>
        <taxon>Bacillati</taxon>
        <taxon>Bacillota</taxon>
        <taxon>Negativicutes</taxon>
        <taxon>Selenomonadales</taxon>
        <taxon>Sporomusaceae</taxon>
        <taxon>Pelosinus</taxon>
    </lineage>
</organism>
<reference evidence="5" key="1">
    <citation type="submission" date="2016-10" db="EMBL/GenBank/DDBJ databases">
        <authorList>
            <person name="Varghese N."/>
            <person name="Submissions S."/>
        </authorList>
    </citation>
    <scope>NUCLEOTIDE SEQUENCE [LARGE SCALE GENOMIC DNA]</scope>
    <source>
        <strain evidence="5">DSM 13327</strain>
    </source>
</reference>
<protein>
    <recommendedName>
        <fullName evidence="2">L-ribulose-5-phosphate 3-epimerase</fullName>
    </recommendedName>
</protein>
<sequence>MNIVKNTPVGIYEKALPETMSWMEKLNLAAECGYDFLEISIDESESKLERLHWNRYQKSELLQGILATGIPILSMCLSGHRKYPMGSESNSTRQRSLDIMEKAIQFSVDLGIRVIQLAGYDVYYEAGNEKTKELYCESMRQSVELASKANVILAIENMDHPFMNSISKVMEYIDLYQSPMLQAYPDIGNLTAWDLSIKEELCKGGGHIVGIHIKDTVNQVFRRIDFGEGIVDFSKAFQVLYELHYQGPFVIEMWSENNVDSKEKMIYARQWVQEKMKHAGYIFT</sequence>
<evidence type="ECO:0000313" key="4">
    <source>
        <dbReference type="EMBL" id="SFL46701.1"/>
    </source>
</evidence>
<dbReference type="InterPro" id="IPR004560">
    <property type="entry name" value="L-Ru-5P_3-Epase"/>
</dbReference>